<dbReference type="RefSeq" id="WP_153846981.1">
    <property type="nucleotide sequence ID" value="NZ_CP058555.1"/>
</dbReference>
<proteinExistence type="predicted"/>
<evidence type="ECO:0000313" key="2">
    <source>
        <dbReference type="Proteomes" id="UP000515450"/>
    </source>
</evidence>
<evidence type="ECO:0000313" key="1">
    <source>
        <dbReference type="EMBL" id="QMV68817.1"/>
    </source>
</evidence>
<dbReference type="EMBL" id="CP058555">
    <property type="protein sequence ID" value="QMV68817.1"/>
    <property type="molecule type" value="Genomic_DNA"/>
</dbReference>
<keyword evidence="2" id="KW-1185">Reference proteome</keyword>
<organism evidence="1 2">
    <name type="scientific">Sphingobacterium paramultivorum</name>
    <dbReference type="NCBI Taxonomy" id="2886510"/>
    <lineage>
        <taxon>Bacteria</taxon>
        <taxon>Pseudomonadati</taxon>
        <taxon>Bacteroidota</taxon>
        <taxon>Sphingobacteriia</taxon>
        <taxon>Sphingobacteriales</taxon>
        <taxon>Sphingobacteriaceae</taxon>
        <taxon>Sphingobacterium</taxon>
    </lineage>
</organism>
<dbReference type="Proteomes" id="UP000515450">
    <property type="component" value="Chromosome"/>
</dbReference>
<gene>
    <name evidence="1" type="ORF">HS960_14635</name>
</gene>
<protein>
    <submittedName>
        <fullName evidence="1">Uncharacterized protein</fullName>
    </submittedName>
</protein>
<accession>A0A7G5E492</accession>
<sequence length="140" mass="16918">MKLLRNFELHDILFDLESGKEFENLEPVTNIYGWYRQIEDVLTAFYVEKNELYFLFGTTKFHVGDQCKVDLIQLTENTMELLIYHKEDLIVRFSFPFAPKFNYPALFDYLNDMEQDWGLFIQEIINNPLRRRNMISNLME</sequence>
<name>A0A7G5E492_9SPHI</name>
<reference evidence="1 2" key="1">
    <citation type="journal article" date="2020" name="G3 (Bethesda)">
        <title>CeMbio - The Caenorhabditis elegans Microbiome Resource.</title>
        <authorList>
            <person name="Dirksen P."/>
            <person name="Assie A."/>
            <person name="Zimmermann J."/>
            <person name="Zhang F."/>
            <person name="Tietje A.M."/>
            <person name="Marsh S.A."/>
            <person name="Felix M.A."/>
            <person name="Shapira M."/>
            <person name="Kaleta C."/>
            <person name="Schulenburg H."/>
            <person name="Samuel B."/>
        </authorList>
    </citation>
    <scope>NUCLEOTIDE SEQUENCE [LARGE SCALE GENOMIC DNA]</scope>
    <source>
        <strain evidence="1 2">BIGb0170</strain>
    </source>
</reference>
<dbReference type="AlphaFoldDB" id="A0A7G5E492"/>